<dbReference type="PANTHER" id="PTHR32347:SF23">
    <property type="entry name" value="BLL5650 PROTEIN"/>
    <property type="match status" value="1"/>
</dbReference>
<dbReference type="EMBL" id="JBHULX010000039">
    <property type="protein sequence ID" value="MFD2592888.1"/>
    <property type="molecule type" value="Genomic_DNA"/>
</dbReference>
<feature type="transmembrane region" description="Helical" evidence="4">
    <location>
        <begin position="16"/>
        <end position="34"/>
    </location>
</feature>
<sequence length="416" mass="47841">MDRQRIPNKNKKRKRILMLGIPLLVVVSILLMNLTRKKQVNIKREMISIKEVKRGDFEDVVLFNSVVVPKNTILLNVIQGGSVAEIFAENGQEVQKGMPLVRIYNPTAELNFLTQETAIVEQINNLRNIRATIKNQQLNLDQQLLQIDNDYKNASRQYQIDTVLYTKQVISRNQYQTSKQEFDYQKDRNEAIKTSVTQEKTDRKIQLSRINTSIQNMEKSLELLKKNKENFIIKAPVDGLLSSFNLTIGQNYNQGDAIGKIDILDGYKLTAKIDEYYISKINEGIKGKINSQAIDFDIEVLKVDPEVINGQFEVELAFHLDSLPKTIKRGMSVKTKLFLSNNKKAVLIPKGMFYQSTNGNWIFLLKNETTAIKKAIKIGRENPFYYEVLEGLKEGDQVITSNYEDFLNIEQINIKQ</sequence>
<keyword evidence="4" id="KW-1133">Transmembrane helix</keyword>
<organism evidence="6 7">
    <name type="scientific">Aquimarina hainanensis</name>
    <dbReference type="NCBI Taxonomy" id="1578017"/>
    <lineage>
        <taxon>Bacteria</taxon>
        <taxon>Pseudomonadati</taxon>
        <taxon>Bacteroidota</taxon>
        <taxon>Flavobacteriia</taxon>
        <taxon>Flavobacteriales</taxon>
        <taxon>Flavobacteriaceae</taxon>
        <taxon>Aquimarina</taxon>
    </lineage>
</organism>
<evidence type="ECO:0000256" key="3">
    <source>
        <dbReference type="SAM" id="Coils"/>
    </source>
</evidence>
<dbReference type="InterPro" id="IPR058627">
    <property type="entry name" value="MdtA-like_C"/>
</dbReference>
<dbReference type="Gene3D" id="2.40.50.100">
    <property type="match status" value="1"/>
</dbReference>
<comment type="subcellular location">
    <subcellularLocation>
        <location evidence="1">Cell envelope</location>
    </subcellularLocation>
</comment>
<evidence type="ECO:0000256" key="4">
    <source>
        <dbReference type="SAM" id="Phobius"/>
    </source>
</evidence>
<dbReference type="PANTHER" id="PTHR32347">
    <property type="entry name" value="EFFLUX SYSTEM COMPONENT YKNX-RELATED"/>
    <property type="match status" value="1"/>
</dbReference>
<dbReference type="RefSeq" id="WP_176030135.1">
    <property type="nucleotide sequence ID" value="NZ_JBHSJV010000001.1"/>
</dbReference>
<reference evidence="7" key="1">
    <citation type="journal article" date="2019" name="Int. J. Syst. Evol. Microbiol.">
        <title>The Global Catalogue of Microorganisms (GCM) 10K type strain sequencing project: providing services to taxonomists for standard genome sequencing and annotation.</title>
        <authorList>
            <consortium name="The Broad Institute Genomics Platform"/>
            <consortium name="The Broad Institute Genome Sequencing Center for Infectious Disease"/>
            <person name="Wu L."/>
            <person name="Ma J."/>
        </authorList>
    </citation>
    <scope>NUCLEOTIDE SEQUENCE [LARGE SCALE GENOMIC DNA]</scope>
    <source>
        <strain evidence="7">KCTC 42423</strain>
    </source>
</reference>
<evidence type="ECO:0000313" key="7">
    <source>
        <dbReference type="Proteomes" id="UP001597459"/>
    </source>
</evidence>
<feature type="domain" description="Multidrug resistance protein MdtA-like C-terminal permuted SH3" evidence="5">
    <location>
        <begin position="345"/>
        <end position="402"/>
    </location>
</feature>
<keyword evidence="4" id="KW-0472">Membrane</keyword>
<evidence type="ECO:0000313" key="6">
    <source>
        <dbReference type="EMBL" id="MFD2592888.1"/>
    </source>
</evidence>
<dbReference type="Pfam" id="PF25967">
    <property type="entry name" value="RND-MFP_C"/>
    <property type="match status" value="1"/>
</dbReference>
<dbReference type="InterPro" id="IPR050465">
    <property type="entry name" value="UPF0194_transport"/>
</dbReference>
<protein>
    <submittedName>
        <fullName evidence="6">Efflux RND transporter periplasmic adaptor subunit</fullName>
    </submittedName>
</protein>
<feature type="coiled-coil region" evidence="3">
    <location>
        <begin position="207"/>
        <end position="234"/>
    </location>
</feature>
<dbReference type="Gene3D" id="2.40.420.20">
    <property type="match status" value="1"/>
</dbReference>
<evidence type="ECO:0000256" key="2">
    <source>
        <dbReference type="ARBA" id="ARBA00023054"/>
    </source>
</evidence>
<dbReference type="Gene3D" id="1.10.287.470">
    <property type="entry name" value="Helix hairpin bin"/>
    <property type="match status" value="1"/>
</dbReference>
<evidence type="ECO:0000259" key="5">
    <source>
        <dbReference type="Pfam" id="PF25967"/>
    </source>
</evidence>
<name>A0ABW5NC23_9FLAO</name>
<accession>A0ABW5NC23</accession>
<dbReference type="Gene3D" id="2.40.30.170">
    <property type="match status" value="1"/>
</dbReference>
<proteinExistence type="predicted"/>
<keyword evidence="2 3" id="KW-0175">Coiled coil</keyword>
<dbReference type="Proteomes" id="UP001597459">
    <property type="component" value="Unassembled WGS sequence"/>
</dbReference>
<keyword evidence="7" id="KW-1185">Reference proteome</keyword>
<gene>
    <name evidence="6" type="ORF">ACFSTE_18770</name>
</gene>
<evidence type="ECO:0000256" key="1">
    <source>
        <dbReference type="ARBA" id="ARBA00004196"/>
    </source>
</evidence>
<comment type="caution">
    <text evidence="6">The sequence shown here is derived from an EMBL/GenBank/DDBJ whole genome shotgun (WGS) entry which is preliminary data.</text>
</comment>
<keyword evidence="4" id="KW-0812">Transmembrane</keyword>